<dbReference type="RefSeq" id="WP_130435460.1">
    <property type="nucleotide sequence ID" value="NZ_SGXF01000004.1"/>
</dbReference>
<name>A0A4Q7P346_9FIRM</name>
<evidence type="ECO:0000313" key="2">
    <source>
        <dbReference type="EMBL" id="RZS94341.1"/>
    </source>
</evidence>
<accession>A0A4Q7P346</accession>
<reference evidence="2 3" key="1">
    <citation type="submission" date="2019-02" db="EMBL/GenBank/DDBJ databases">
        <title>Genomic Encyclopedia of Type Strains, Phase IV (KMG-IV): sequencing the most valuable type-strain genomes for metagenomic binning, comparative biology and taxonomic classification.</title>
        <authorList>
            <person name="Goeker M."/>
        </authorList>
    </citation>
    <scope>NUCLEOTIDE SEQUENCE [LARGE SCALE GENOMIC DNA]</scope>
    <source>
        <strain evidence="2 3">DSM 29486</strain>
    </source>
</reference>
<dbReference type="OrthoDB" id="9774037at2"/>
<dbReference type="InterPro" id="IPR024541">
    <property type="entry name" value="DUF3881"/>
</dbReference>
<keyword evidence="1" id="KW-0175">Coiled coil</keyword>
<dbReference type="Pfam" id="PF12997">
    <property type="entry name" value="DUF3881"/>
    <property type="match status" value="1"/>
</dbReference>
<organism evidence="2 3">
    <name type="scientific">Cuneatibacter caecimuris</name>
    <dbReference type="NCBI Taxonomy" id="1796618"/>
    <lineage>
        <taxon>Bacteria</taxon>
        <taxon>Bacillati</taxon>
        <taxon>Bacillota</taxon>
        <taxon>Clostridia</taxon>
        <taxon>Lachnospirales</taxon>
        <taxon>Lachnospiraceae</taxon>
        <taxon>Cuneatibacter</taxon>
    </lineage>
</organism>
<keyword evidence="3" id="KW-1185">Reference proteome</keyword>
<protein>
    <submittedName>
        <fullName evidence="2">Uncharacterized protein DUF3881</fullName>
    </submittedName>
</protein>
<feature type="coiled-coil region" evidence="1">
    <location>
        <begin position="164"/>
        <end position="195"/>
    </location>
</feature>
<evidence type="ECO:0000256" key="1">
    <source>
        <dbReference type="SAM" id="Coils"/>
    </source>
</evidence>
<gene>
    <name evidence="2" type="ORF">EV209_2183</name>
</gene>
<dbReference type="EMBL" id="SGXF01000004">
    <property type="protein sequence ID" value="RZS94341.1"/>
    <property type="molecule type" value="Genomic_DNA"/>
</dbReference>
<dbReference type="Proteomes" id="UP000292927">
    <property type="component" value="Unassembled WGS sequence"/>
</dbReference>
<evidence type="ECO:0000313" key="3">
    <source>
        <dbReference type="Proteomes" id="UP000292927"/>
    </source>
</evidence>
<dbReference type="AlphaFoldDB" id="A0A4Q7P346"/>
<proteinExistence type="predicted"/>
<comment type="caution">
    <text evidence="2">The sequence shown here is derived from an EMBL/GenBank/DDBJ whole genome shotgun (WGS) entry which is preliminary data.</text>
</comment>
<sequence length="295" mass="33728">MHSYLKTIGFRSYQNKRQIRQLLQLAMEKPDTMHLVQTDMDSTMAVLTREVAEGIGLALYGEMDENGQFQMEYYYPYMVGDEISSVSETVIQKQGSRDSFAGMYEDYRVGMTLIYFLTNVFQMKELFSRTGKEPKVLSTRLAGLASEGKIILPVRKSTMELKQAKVLSRRREKLIEEAKQGNEEALEDLTIEEMNTYAKVSRRLEKEDLYSIVDSFFIPNGVECDQYSVMGDIQGCETVKNKITGEELVRMSLLCNDISIQVLINREDLLGMPAPGFRFKGNIWLQGSAEFQVNS</sequence>